<accession>A0A9P7KLG2</accession>
<sequence length="1305" mass="142170">MEPTAAFPTARDEVAARNRFESFKLGKGLPSNVAQKRSHTHARSHSRNASISSSISAPSLSTPLPSPLFKPATTTADMSPPLGPVPSSKRNSHHRRRSSVSTRIESAELMGVSIPDLPPSTSEDNINLGEKDSIRRRALWALEGKPDLSFAKVEIPELSSAVMEKMMFDLVSSKPSQVQNAVPSYGQSLNTLLSSKRDSFKLLGASSSSKDQLHTLVEEEEEDEDQGEETPKPQEVEPAPTTLVTPVMPIASVTKVTPARHRPATLNLRPLSLTPENLGSTTGLPTPSLTPSPRLGLKSLALVPSPTTEEAAPSPVPRRLSLTLNSTSDSPTPASTSFDEKASRRSSISYKSSASQGVATNLAGLPTPEMTPTSFDRRYSMSISDTLRRRSSSTSSSRHSMASSSVSGEDDLSCPAYPVQAPSLSASEQHFLFKSHNALLARITDLERALSVRRRSSGGVSLAGSSRPVSVASDFESGSEYAFSEPGDEMLRLVADLKAERDELKRDVDGWRTRVGDMEKQLGVVAGRVESERRDAWVARSMAGMLEIEKNALERKLGDVQKDLSALEEEKKALQVENCEVKQRVVSLEEELERLRQELFEERQTKRDAVILQQDNFSTPTPRAPEPRSRPMGFTRRGRAFPSVDSESSMTDVEDSFEESNPKFNFPLKAVVEDDEDVFSEEDNGLAGYEDAEDSDVDFHSSSSFDSEDNFPRSVAHLHSNAPSTPTTPRAASPAVPSVPIVHAPRPTHASRASLSKTWTFPKGTQSSQEVAQREPEVDRFFECLQDDEPDNSGSSAPSSPSAYSYEKSKNLFASGFKYGADDEDLPFFFALKQERQSPVGLGAVPEEEDEDEDEEKTPVDEQEDMFGEAGGIRITFTPPDVEEDDRTFKAQRSPSPPSAKPIIPIIRFFDADYEEEDSTEDVPPFNFGRPLEEEVVTQPVFSPPPPAPKPVEETPAPAPPVMITPPSSLPRSTLPRVTSPSSIPRATAIRNALSFADMPTSTPPRPTAARTVSSPDYPLNAFVTPPNKRGGVMPSFIPQLVSSPSPIRTVSNGAPASRPKGTGSSTTFIRQPQRKPLQLATNNMNGPKSGAAHVEPVMNTRSLPRSPDAHATTHATAQSAHAEMKSVDLSDHFSSNTNTSTMSSSRSWSSHSQNKNQKQHTPASTSPLFVTTTPTQTYPHSVRDLPFSPPQAGSAPLQSSSSFSALMSSPLSARLSFQTFTNFIPISWSQRASDAPSTRSFFDVASTSEISTTPVASIPLKRCFVSKEKQLEKLRNRMKSESMSKMRTSVSFWCNRCDEKGVTL</sequence>
<feature type="compositionally biased region" description="Low complexity" evidence="2">
    <location>
        <begin position="326"/>
        <end position="337"/>
    </location>
</feature>
<evidence type="ECO:0000313" key="4">
    <source>
        <dbReference type="Proteomes" id="UP000717328"/>
    </source>
</evidence>
<feature type="compositionally biased region" description="Low complexity" evidence="2">
    <location>
        <begin position="1110"/>
        <end position="1122"/>
    </location>
</feature>
<dbReference type="EMBL" id="JABCKI010000003">
    <property type="protein sequence ID" value="KAG5654643.1"/>
    <property type="molecule type" value="Genomic_DNA"/>
</dbReference>
<feature type="compositionally biased region" description="Low complexity" evidence="2">
    <location>
        <begin position="1135"/>
        <end position="1155"/>
    </location>
</feature>
<feature type="region of interest" description="Disordered" evidence="2">
    <location>
        <begin position="208"/>
        <end position="412"/>
    </location>
</feature>
<feature type="compositionally biased region" description="Low complexity" evidence="2">
    <location>
        <begin position="793"/>
        <end position="805"/>
    </location>
</feature>
<organism evidence="3 4">
    <name type="scientific">Sphagnurus paluster</name>
    <dbReference type="NCBI Taxonomy" id="117069"/>
    <lineage>
        <taxon>Eukaryota</taxon>
        <taxon>Fungi</taxon>
        <taxon>Dikarya</taxon>
        <taxon>Basidiomycota</taxon>
        <taxon>Agaricomycotina</taxon>
        <taxon>Agaricomycetes</taxon>
        <taxon>Agaricomycetidae</taxon>
        <taxon>Agaricales</taxon>
        <taxon>Tricholomatineae</taxon>
        <taxon>Lyophyllaceae</taxon>
        <taxon>Sphagnurus</taxon>
    </lineage>
</organism>
<feature type="compositionally biased region" description="Low complexity" evidence="2">
    <location>
        <begin position="47"/>
        <end position="63"/>
    </location>
</feature>
<gene>
    <name evidence="3" type="ORF">H0H81_009891</name>
</gene>
<feature type="compositionally biased region" description="Acidic residues" evidence="2">
    <location>
        <begin position="218"/>
        <end position="228"/>
    </location>
</feature>
<feature type="compositionally biased region" description="Polar residues" evidence="2">
    <location>
        <begin position="751"/>
        <end position="771"/>
    </location>
</feature>
<keyword evidence="1" id="KW-0175">Coiled coil</keyword>
<feature type="region of interest" description="Disordered" evidence="2">
    <location>
        <begin position="610"/>
        <end position="660"/>
    </location>
</feature>
<feature type="region of interest" description="Disordered" evidence="2">
    <location>
        <begin position="939"/>
        <end position="983"/>
    </location>
</feature>
<comment type="caution">
    <text evidence="3">The sequence shown here is derived from an EMBL/GenBank/DDBJ whole genome shotgun (WGS) entry which is preliminary data.</text>
</comment>
<feature type="compositionally biased region" description="Basic residues" evidence="2">
    <location>
        <begin position="36"/>
        <end position="46"/>
    </location>
</feature>
<name>A0A9P7KLG2_9AGAR</name>
<feature type="compositionally biased region" description="Low complexity" evidence="2">
    <location>
        <begin position="278"/>
        <end position="297"/>
    </location>
</feature>
<evidence type="ECO:0000313" key="3">
    <source>
        <dbReference type="EMBL" id="KAG5654643.1"/>
    </source>
</evidence>
<feature type="compositionally biased region" description="Low complexity" evidence="2">
    <location>
        <begin position="345"/>
        <end position="355"/>
    </location>
</feature>
<reference evidence="3" key="1">
    <citation type="submission" date="2021-02" db="EMBL/GenBank/DDBJ databases">
        <authorList>
            <person name="Nieuwenhuis M."/>
            <person name="Van De Peppel L.J.J."/>
        </authorList>
    </citation>
    <scope>NUCLEOTIDE SEQUENCE</scope>
    <source>
        <strain evidence="3">D49</strain>
    </source>
</reference>
<dbReference type="OrthoDB" id="2528184at2759"/>
<feature type="compositionally biased region" description="Polar residues" evidence="2">
    <location>
        <begin position="1156"/>
        <end position="1180"/>
    </location>
</feature>
<feature type="compositionally biased region" description="Low complexity" evidence="2">
    <location>
        <begin position="1191"/>
        <end position="1200"/>
    </location>
</feature>
<feature type="compositionally biased region" description="Polar residues" evidence="2">
    <location>
        <begin position="1041"/>
        <end position="1055"/>
    </location>
</feature>
<feature type="coiled-coil region" evidence="1">
    <location>
        <begin position="487"/>
        <end position="609"/>
    </location>
</feature>
<evidence type="ECO:0000256" key="2">
    <source>
        <dbReference type="SAM" id="MobiDB-lite"/>
    </source>
</evidence>
<evidence type="ECO:0000256" key="1">
    <source>
        <dbReference type="SAM" id="Coils"/>
    </source>
</evidence>
<feature type="region of interest" description="Disordered" evidence="2">
    <location>
        <begin position="688"/>
        <end position="805"/>
    </location>
</feature>
<proteinExistence type="predicted"/>
<feature type="compositionally biased region" description="Low complexity" evidence="2">
    <location>
        <begin position="965"/>
        <end position="977"/>
    </location>
</feature>
<feature type="region of interest" description="Disordered" evidence="2">
    <location>
        <begin position="1041"/>
        <end position="1200"/>
    </location>
</feature>
<feature type="compositionally biased region" description="Acidic residues" evidence="2">
    <location>
        <begin position="846"/>
        <end position="867"/>
    </location>
</feature>
<feature type="region of interest" description="Disordered" evidence="2">
    <location>
        <begin position="837"/>
        <end position="902"/>
    </location>
</feature>
<feature type="compositionally biased region" description="Basic and acidic residues" evidence="2">
    <location>
        <begin position="1123"/>
        <end position="1132"/>
    </location>
</feature>
<feature type="compositionally biased region" description="Low complexity" evidence="2">
    <location>
        <begin position="392"/>
        <end position="407"/>
    </location>
</feature>
<feature type="region of interest" description="Disordered" evidence="2">
    <location>
        <begin position="24"/>
        <end position="103"/>
    </location>
</feature>
<keyword evidence="4" id="KW-1185">Reference proteome</keyword>
<feature type="compositionally biased region" description="Low complexity" evidence="2">
    <location>
        <begin position="722"/>
        <end position="745"/>
    </location>
</feature>
<feature type="compositionally biased region" description="Basic and acidic residues" evidence="2">
    <location>
        <begin position="772"/>
        <end position="782"/>
    </location>
</feature>
<reference evidence="3" key="2">
    <citation type="submission" date="2021-10" db="EMBL/GenBank/DDBJ databases">
        <title>Phylogenomics reveals ancestral predisposition of the termite-cultivated fungus Termitomyces towards a domesticated lifestyle.</title>
        <authorList>
            <person name="Auxier B."/>
            <person name="Grum-Grzhimaylo A."/>
            <person name="Cardenas M.E."/>
            <person name="Lodge J.D."/>
            <person name="Laessoe T."/>
            <person name="Pedersen O."/>
            <person name="Smith M.E."/>
            <person name="Kuyper T.W."/>
            <person name="Franco-Molano E.A."/>
            <person name="Baroni T.J."/>
            <person name="Aanen D.K."/>
        </authorList>
    </citation>
    <scope>NUCLEOTIDE SEQUENCE</scope>
    <source>
        <strain evidence="3">D49</strain>
    </source>
</reference>
<protein>
    <submittedName>
        <fullName evidence="3">Uncharacterized protein</fullName>
    </submittedName>
</protein>
<dbReference type="Proteomes" id="UP000717328">
    <property type="component" value="Unassembled WGS sequence"/>
</dbReference>